<dbReference type="RefSeq" id="XP_014154612.1">
    <property type="nucleotide sequence ID" value="XM_014299137.1"/>
</dbReference>
<keyword evidence="2" id="KW-1185">Reference proteome</keyword>
<dbReference type="Gene3D" id="3.90.640.10">
    <property type="entry name" value="Actin, Chain A, domain 4"/>
    <property type="match status" value="1"/>
</dbReference>
<dbReference type="GeneID" id="25907435"/>
<dbReference type="AlphaFoldDB" id="A0A0L0FV35"/>
<dbReference type="STRING" id="667725.A0A0L0FV35"/>
<dbReference type="InterPro" id="IPR029047">
    <property type="entry name" value="HSP70_peptide-bd_sf"/>
</dbReference>
<dbReference type="Gene3D" id="3.30.420.40">
    <property type="match status" value="2"/>
</dbReference>
<dbReference type="Proteomes" id="UP000054560">
    <property type="component" value="Unassembled WGS sequence"/>
</dbReference>
<dbReference type="PANTHER" id="PTHR14187">
    <property type="entry name" value="ALPHA KINASE/ELONGATION FACTOR 2 KINASE"/>
    <property type="match status" value="1"/>
</dbReference>
<dbReference type="SUPFAM" id="SSF100920">
    <property type="entry name" value="Heat shock protein 70kD (HSP70), peptide-binding domain"/>
    <property type="match status" value="1"/>
</dbReference>
<reference evidence="1 2" key="1">
    <citation type="submission" date="2011-02" db="EMBL/GenBank/DDBJ databases">
        <title>The Genome Sequence of Sphaeroforma arctica JP610.</title>
        <authorList>
            <consortium name="The Broad Institute Genome Sequencing Platform"/>
            <person name="Russ C."/>
            <person name="Cuomo C."/>
            <person name="Young S.K."/>
            <person name="Zeng Q."/>
            <person name="Gargeya S."/>
            <person name="Alvarado L."/>
            <person name="Berlin A."/>
            <person name="Chapman S.B."/>
            <person name="Chen Z."/>
            <person name="Freedman E."/>
            <person name="Gellesch M."/>
            <person name="Goldberg J."/>
            <person name="Griggs A."/>
            <person name="Gujja S."/>
            <person name="Heilman E."/>
            <person name="Heiman D."/>
            <person name="Howarth C."/>
            <person name="Mehta T."/>
            <person name="Neiman D."/>
            <person name="Pearson M."/>
            <person name="Roberts A."/>
            <person name="Saif S."/>
            <person name="Shea T."/>
            <person name="Shenoy N."/>
            <person name="Sisk P."/>
            <person name="Stolte C."/>
            <person name="Sykes S."/>
            <person name="White J."/>
            <person name="Yandava C."/>
            <person name="Burger G."/>
            <person name="Gray M.W."/>
            <person name="Holland P.W.H."/>
            <person name="King N."/>
            <person name="Lang F.B.F."/>
            <person name="Roger A.J."/>
            <person name="Ruiz-Trillo I."/>
            <person name="Haas B."/>
            <person name="Nusbaum C."/>
            <person name="Birren B."/>
        </authorList>
    </citation>
    <scope>NUCLEOTIDE SEQUENCE [LARGE SCALE GENOMIC DNA]</scope>
    <source>
        <strain evidence="1 2">JP610</strain>
    </source>
</reference>
<dbReference type="InterPro" id="IPR043129">
    <property type="entry name" value="ATPase_NBD"/>
</dbReference>
<sequence>MLSSLPASTVVSIDFGTTYSGIAYSFVGSHGSVINIGAPGETHSSKTVTSVVTDSGGKLVSFGRVAEDEYFRNKNGAHYLFKEFKMALFEAKVGIVPEVTSIDGRLRLPVTTVIAASLEALKNYALKKIMKESTLLIRAIDIQWVVTIPAIWTATAKHVMRATAKTAGLIEDISSDRLIFALEPEAATLSEVDTSTPHGLKANDKLVVLDCGGGTIDTTCYLIQTISPTLEVSELVAPSGCPYGGACIDARIVDFIKELIGAARYKHFAQCNPAANHDLLSLISSMKESYQMGSTAQINVTPLFEDKDLASISIKELAASYTSKHPTTSVTAVGHSRLRLSKELMCALYEPVIKNITSHMNQLLRVPELAGASKVLLVGGFSLFTPLRAAVKDQINSSLQLIVPKRPREAVVRGAVLFGLNPKANIKTRVSAYTYGLEHSEFDDLAKHDKSRHVYDPSLGQYVVDEVFHEYVKQGQKIPVDHQITETYYPVHKGQRTIKSEIFSGQCTTPPLYIDDPALTKLGVFSVPCDPSLNPDDNECTVTFQFGLTEIVIKARNVRTGQEVNLAIDNE</sequence>
<dbReference type="OrthoDB" id="2963168at2759"/>
<dbReference type="eggNOG" id="KOG0101">
    <property type="taxonomic scope" value="Eukaryota"/>
</dbReference>
<proteinExistence type="predicted"/>
<name>A0A0L0FV35_9EUKA</name>
<gene>
    <name evidence="1" type="ORF">SARC_06931</name>
</gene>
<dbReference type="SUPFAM" id="SSF53067">
    <property type="entry name" value="Actin-like ATPase domain"/>
    <property type="match status" value="2"/>
</dbReference>
<dbReference type="Gene3D" id="2.60.34.10">
    <property type="entry name" value="Substrate Binding Domain Of DNAk, Chain A, domain 1"/>
    <property type="match status" value="1"/>
</dbReference>
<dbReference type="PANTHER" id="PTHR14187:SF5">
    <property type="entry name" value="HEAT SHOCK 70 KDA PROTEIN 12A"/>
    <property type="match status" value="1"/>
</dbReference>
<evidence type="ECO:0000313" key="1">
    <source>
        <dbReference type="EMBL" id="KNC80710.1"/>
    </source>
</evidence>
<accession>A0A0L0FV35</accession>
<protein>
    <submittedName>
        <fullName evidence="1">Uncharacterized protein</fullName>
    </submittedName>
</protein>
<organism evidence="1 2">
    <name type="scientific">Sphaeroforma arctica JP610</name>
    <dbReference type="NCBI Taxonomy" id="667725"/>
    <lineage>
        <taxon>Eukaryota</taxon>
        <taxon>Ichthyosporea</taxon>
        <taxon>Ichthyophonida</taxon>
        <taxon>Sphaeroforma</taxon>
    </lineage>
</organism>
<evidence type="ECO:0000313" key="2">
    <source>
        <dbReference type="Proteomes" id="UP000054560"/>
    </source>
</evidence>
<dbReference type="CDD" id="cd10229">
    <property type="entry name" value="ASKHA_NBD_HSP70_HSPA12"/>
    <property type="match status" value="1"/>
</dbReference>
<dbReference type="EMBL" id="KQ242117">
    <property type="protein sequence ID" value="KNC80710.1"/>
    <property type="molecule type" value="Genomic_DNA"/>
</dbReference>